<evidence type="ECO:0000256" key="1">
    <source>
        <dbReference type="SAM" id="SignalP"/>
    </source>
</evidence>
<dbReference type="SUPFAM" id="SSF52833">
    <property type="entry name" value="Thioredoxin-like"/>
    <property type="match status" value="1"/>
</dbReference>
<dbReference type="InterPro" id="IPR013766">
    <property type="entry name" value="Thioredoxin_domain"/>
</dbReference>
<dbReference type="Gene3D" id="3.40.30.10">
    <property type="entry name" value="Glutaredoxin"/>
    <property type="match status" value="1"/>
</dbReference>
<dbReference type="GO" id="GO:0016491">
    <property type="term" value="F:oxidoreductase activity"/>
    <property type="evidence" value="ECO:0007669"/>
    <property type="project" value="InterPro"/>
</dbReference>
<name>A0A0B0EK07_9BACT</name>
<gene>
    <name evidence="3" type="ORF">SCABRO_02789</name>
</gene>
<dbReference type="AlphaFoldDB" id="A0A0B0EK07"/>
<dbReference type="EMBL" id="JRYO01000195">
    <property type="protein sequence ID" value="KHE91468.1"/>
    <property type="molecule type" value="Genomic_DNA"/>
</dbReference>
<dbReference type="Pfam" id="PF00578">
    <property type="entry name" value="AhpC-TSA"/>
    <property type="match status" value="1"/>
</dbReference>
<dbReference type="PROSITE" id="PS51352">
    <property type="entry name" value="THIOREDOXIN_2"/>
    <property type="match status" value="1"/>
</dbReference>
<dbReference type="eggNOG" id="COG0526">
    <property type="taxonomic scope" value="Bacteria"/>
</dbReference>
<dbReference type="InterPro" id="IPR000866">
    <property type="entry name" value="AhpC/TSA"/>
</dbReference>
<sequence length="172" mass="19237">MNIVKRMFAILLLSMLAMCFVSFTASEDKVFAEVETGVDIGKKAASFKLLTVDGKKIDLESFAKDKVTLLVFGATWCPACRHEIPLLKEFYTEFKDQGLNVLGIDIQESAKKVKSLVDKYKIDYPVVLDSKADVARIYKIVGIPLNIVLDKNGVIVYKSNTPPDKVFLKKLL</sequence>
<dbReference type="InterPro" id="IPR050553">
    <property type="entry name" value="Thioredoxin_ResA/DsbE_sf"/>
</dbReference>
<evidence type="ECO:0000313" key="3">
    <source>
        <dbReference type="EMBL" id="KHE91468.1"/>
    </source>
</evidence>
<organism evidence="3 4">
    <name type="scientific">Candidatus Scalindua brodae</name>
    <dbReference type="NCBI Taxonomy" id="237368"/>
    <lineage>
        <taxon>Bacteria</taxon>
        <taxon>Pseudomonadati</taxon>
        <taxon>Planctomycetota</taxon>
        <taxon>Candidatus Brocadiia</taxon>
        <taxon>Candidatus Brocadiales</taxon>
        <taxon>Candidatus Scalinduaceae</taxon>
        <taxon>Candidatus Scalindua</taxon>
    </lineage>
</organism>
<protein>
    <submittedName>
        <fullName evidence="3">Putative thioredoxin</fullName>
    </submittedName>
</protein>
<reference evidence="3 4" key="1">
    <citation type="submission" date="2014-10" db="EMBL/GenBank/DDBJ databases">
        <title>Draft genome of anammox bacterium scalindua brodae, obtained using differential coverage binning of sequence data from two enrichment reactors.</title>
        <authorList>
            <person name="Speth D.R."/>
            <person name="Russ L."/>
            <person name="Kartal B."/>
            <person name="Op den Camp H.J."/>
            <person name="Dutilh B.E."/>
            <person name="Jetten M.S."/>
        </authorList>
    </citation>
    <scope>NUCLEOTIDE SEQUENCE [LARGE SCALE GENOMIC DNA]</scope>
    <source>
        <strain evidence="3">RU1</strain>
    </source>
</reference>
<dbReference type="Proteomes" id="UP000030652">
    <property type="component" value="Unassembled WGS sequence"/>
</dbReference>
<proteinExistence type="predicted"/>
<dbReference type="PANTHER" id="PTHR42852">
    <property type="entry name" value="THIOL:DISULFIDE INTERCHANGE PROTEIN DSBE"/>
    <property type="match status" value="1"/>
</dbReference>
<dbReference type="InterPro" id="IPR036249">
    <property type="entry name" value="Thioredoxin-like_sf"/>
</dbReference>
<feature type="signal peptide" evidence="1">
    <location>
        <begin position="1"/>
        <end position="25"/>
    </location>
</feature>
<evidence type="ECO:0000259" key="2">
    <source>
        <dbReference type="PROSITE" id="PS51352"/>
    </source>
</evidence>
<feature type="chain" id="PRO_5002074487" evidence="1">
    <location>
        <begin position="26"/>
        <end position="172"/>
    </location>
</feature>
<keyword evidence="1" id="KW-0732">Signal</keyword>
<accession>A0A0B0EK07</accession>
<evidence type="ECO:0000313" key="4">
    <source>
        <dbReference type="Proteomes" id="UP000030652"/>
    </source>
</evidence>
<dbReference type="CDD" id="cd02966">
    <property type="entry name" value="TlpA_like_family"/>
    <property type="match status" value="1"/>
</dbReference>
<comment type="caution">
    <text evidence="3">The sequence shown here is derived from an EMBL/GenBank/DDBJ whole genome shotgun (WGS) entry which is preliminary data.</text>
</comment>
<feature type="domain" description="Thioredoxin" evidence="2">
    <location>
        <begin position="38"/>
        <end position="172"/>
    </location>
</feature>
<dbReference type="PANTHER" id="PTHR42852:SF13">
    <property type="entry name" value="PROTEIN DIPZ"/>
    <property type="match status" value="1"/>
</dbReference>
<dbReference type="GO" id="GO:0016209">
    <property type="term" value="F:antioxidant activity"/>
    <property type="evidence" value="ECO:0007669"/>
    <property type="project" value="InterPro"/>
</dbReference>